<dbReference type="InterPro" id="IPR050182">
    <property type="entry name" value="Cytochrome_P450_fam2"/>
</dbReference>
<keyword evidence="5 7" id="KW-0408">Iron</keyword>
<dbReference type="GO" id="GO:0005737">
    <property type="term" value="C:cytoplasm"/>
    <property type="evidence" value="ECO:0007669"/>
    <property type="project" value="TreeGrafter"/>
</dbReference>
<keyword evidence="3 7" id="KW-0479">Metal-binding</keyword>
<keyword evidence="4 8" id="KW-0560">Oxidoreductase</keyword>
<dbReference type="PRINTS" id="PR00385">
    <property type="entry name" value="P450"/>
</dbReference>
<evidence type="ECO:0000313" key="9">
    <source>
        <dbReference type="EMBL" id="ELT89059.1"/>
    </source>
</evidence>
<evidence type="ECO:0008006" key="12">
    <source>
        <dbReference type="Google" id="ProtNLM"/>
    </source>
</evidence>
<dbReference type="PANTHER" id="PTHR24300">
    <property type="entry name" value="CYTOCHROME P450 508A4-RELATED"/>
    <property type="match status" value="1"/>
</dbReference>
<evidence type="ECO:0000256" key="2">
    <source>
        <dbReference type="ARBA" id="ARBA00010617"/>
    </source>
</evidence>
<organism evidence="9">
    <name type="scientific">Capitella teleta</name>
    <name type="common">Polychaete worm</name>
    <dbReference type="NCBI Taxonomy" id="283909"/>
    <lineage>
        <taxon>Eukaryota</taxon>
        <taxon>Metazoa</taxon>
        <taxon>Spiralia</taxon>
        <taxon>Lophotrochozoa</taxon>
        <taxon>Annelida</taxon>
        <taxon>Polychaeta</taxon>
        <taxon>Sedentaria</taxon>
        <taxon>Scolecida</taxon>
        <taxon>Capitellidae</taxon>
        <taxon>Capitella</taxon>
    </lineage>
</organism>
<reference evidence="10" key="3">
    <citation type="submission" date="2015-06" db="UniProtKB">
        <authorList>
            <consortium name="EnsemblMetazoa"/>
        </authorList>
    </citation>
    <scope>IDENTIFICATION</scope>
</reference>
<dbReference type="GO" id="GO:0006805">
    <property type="term" value="P:xenobiotic metabolic process"/>
    <property type="evidence" value="ECO:0007669"/>
    <property type="project" value="TreeGrafter"/>
</dbReference>
<dbReference type="Proteomes" id="UP000014760">
    <property type="component" value="Unassembled WGS sequence"/>
</dbReference>
<dbReference type="GO" id="GO:0006082">
    <property type="term" value="P:organic acid metabolic process"/>
    <property type="evidence" value="ECO:0007669"/>
    <property type="project" value="TreeGrafter"/>
</dbReference>
<dbReference type="GO" id="GO:0020037">
    <property type="term" value="F:heme binding"/>
    <property type="evidence" value="ECO:0007669"/>
    <property type="project" value="InterPro"/>
</dbReference>
<dbReference type="Pfam" id="PF00067">
    <property type="entry name" value="p450"/>
    <property type="match status" value="1"/>
</dbReference>
<dbReference type="EMBL" id="AMQN01015059">
    <property type="status" value="NOT_ANNOTATED_CDS"/>
    <property type="molecule type" value="Genomic_DNA"/>
</dbReference>
<evidence type="ECO:0000256" key="4">
    <source>
        <dbReference type="ARBA" id="ARBA00023002"/>
    </source>
</evidence>
<dbReference type="OMA" id="HYILARF"/>
<dbReference type="PRINTS" id="PR00463">
    <property type="entry name" value="EP450I"/>
</dbReference>
<keyword evidence="6 8" id="KW-0503">Monooxygenase</keyword>
<dbReference type="STRING" id="283909.R7T692"/>
<protein>
    <recommendedName>
        <fullName evidence="12">Cytochrome P450</fullName>
    </recommendedName>
</protein>
<dbReference type="GO" id="GO:0008395">
    <property type="term" value="F:steroid hydroxylase activity"/>
    <property type="evidence" value="ECO:0007669"/>
    <property type="project" value="TreeGrafter"/>
</dbReference>
<evidence type="ECO:0000313" key="10">
    <source>
        <dbReference type="EnsemblMetazoa" id="CapteP127844"/>
    </source>
</evidence>
<dbReference type="SUPFAM" id="SSF48264">
    <property type="entry name" value="Cytochrome P450"/>
    <property type="match status" value="1"/>
</dbReference>
<proteinExistence type="inferred from homology"/>
<dbReference type="InterPro" id="IPR002401">
    <property type="entry name" value="Cyt_P450_E_grp-I"/>
</dbReference>
<evidence type="ECO:0000256" key="1">
    <source>
        <dbReference type="ARBA" id="ARBA00001971"/>
    </source>
</evidence>
<dbReference type="Gene3D" id="1.10.630.10">
    <property type="entry name" value="Cytochrome P450"/>
    <property type="match status" value="1"/>
</dbReference>
<keyword evidence="7 8" id="KW-0349">Heme</keyword>
<dbReference type="GO" id="GO:0005506">
    <property type="term" value="F:iron ion binding"/>
    <property type="evidence" value="ECO:0007669"/>
    <property type="project" value="InterPro"/>
</dbReference>
<name>R7T692_CAPTE</name>
<evidence type="ECO:0000256" key="3">
    <source>
        <dbReference type="ARBA" id="ARBA00022723"/>
    </source>
</evidence>
<evidence type="ECO:0000256" key="5">
    <source>
        <dbReference type="ARBA" id="ARBA00023004"/>
    </source>
</evidence>
<dbReference type="FunFam" id="1.10.630.10:FF:000036">
    <property type="entry name" value="CYtochrome P450 family"/>
    <property type="match status" value="1"/>
</dbReference>
<dbReference type="AlphaFoldDB" id="R7T692"/>
<keyword evidence="11" id="KW-1185">Reference proteome</keyword>
<evidence type="ECO:0000313" key="11">
    <source>
        <dbReference type="Proteomes" id="UP000014760"/>
    </source>
</evidence>
<dbReference type="EMBL" id="KB311553">
    <property type="protein sequence ID" value="ELT89059.1"/>
    <property type="molecule type" value="Genomic_DNA"/>
</dbReference>
<dbReference type="EnsemblMetazoa" id="CapteT127844">
    <property type="protein sequence ID" value="CapteP127844"/>
    <property type="gene ID" value="CapteG127844"/>
</dbReference>
<accession>R7T692</accession>
<feature type="binding site" description="axial binding residue" evidence="7">
    <location>
        <position position="402"/>
    </location>
    <ligand>
        <name>heme</name>
        <dbReference type="ChEBI" id="CHEBI:30413"/>
    </ligand>
    <ligandPart>
        <name>Fe</name>
        <dbReference type="ChEBI" id="CHEBI:18248"/>
    </ligandPart>
</feature>
<gene>
    <name evidence="9" type="ORF">CAPTEDRAFT_127844</name>
</gene>
<reference evidence="11" key="1">
    <citation type="submission" date="2012-12" db="EMBL/GenBank/DDBJ databases">
        <authorList>
            <person name="Hellsten U."/>
            <person name="Grimwood J."/>
            <person name="Chapman J.A."/>
            <person name="Shapiro H."/>
            <person name="Aerts A."/>
            <person name="Otillar R.P."/>
            <person name="Terry A.Y."/>
            <person name="Boore J.L."/>
            <person name="Simakov O."/>
            <person name="Marletaz F."/>
            <person name="Cho S.-J."/>
            <person name="Edsinger-Gonzales E."/>
            <person name="Havlak P."/>
            <person name="Kuo D.-H."/>
            <person name="Larsson T."/>
            <person name="Lv J."/>
            <person name="Arendt D."/>
            <person name="Savage R."/>
            <person name="Osoegawa K."/>
            <person name="de Jong P."/>
            <person name="Lindberg D.R."/>
            <person name="Seaver E.C."/>
            <person name="Weisblat D.A."/>
            <person name="Putnam N.H."/>
            <person name="Grigoriev I.V."/>
            <person name="Rokhsar D.S."/>
        </authorList>
    </citation>
    <scope>NUCLEOTIDE SEQUENCE</scope>
    <source>
        <strain evidence="11">I ESC-2004</strain>
    </source>
</reference>
<dbReference type="GO" id="GO:0016712">
    <property type="term" value="F:oxidoreductase activity, acting on paired donors, with incorporation or reduction of molecular oxygen, reduced flavin or flavoprotein as one donor, and incorporation of one atom of oxygen"/>
    <property type="evidence" value="ECO:0007669"/>
    <property type="project" value="TreeGrafter"/>
</dbReference>
<evidence type="ECO:0000256" key="8">
    <source>
        <dbReference type="RuleBase" id="RU000461"/>
    </source>
</evidence>
<dbReference type="HOGENOM" id="CLU_001570_22_0_1"/>
<dbReference type="PROSITE" id="PS00086">
    <property type="entry name" value="CYTOCHROME_P450"/>
    <property type="match status" value="1"/>
</dbReference>
<evidence type="ECO:0000256" key="6">
    <source>
        <dbReference type="ARBA" id="ARBA00023033"/>
    </source>
</evidence>
<comment type="cofactor">
    <cofactor evidence="1 7">
        <name>heme</name>
        <dbReference type="ChEBI" id="CHEBI:30413"/>
    </cofactor>
</comment>
<dbReference type="InterPro" id="IPR001128">
    <property type="entry name" value="Cyt_P450"/>
</dbReference>
<comment type="similarity">
    <text evidence="2 8">Belongs to the cytochrome P450 family.</text>
</comment>
<evidence type="ECO:0000256" key="7">
    <source>
        <dbReference type="PIRSR" id="PIRSR602401-1"/>
    </source>
</evidence>
<dbReference type="InterPro" id="IPR017972">
    <property type="entry name" value="Cyt_P450_CS"/>
</dbReference>
<dbReference type="PANTHER" id="PTHR24300:SF397">
    <property type="entry name" value="CYTOCHROME P450 2U1"/>
    <property type="match status" value="1"/>
</dbReference>
<sequence>MPPGPLQWPILGSLPSLALFGSKDPLAYLKTLGDKYGGIFSVKLGDHFAIFISDYNIMKEALMKQGSCFSHRPSTALDRAIGYDEPGVVLANGRVWQVFRRFAMQSMRDFGVGKKSIERKIQIEASSLIQQLEKMDGKAHNPSPDTQVAVTNIICAIIFGERYEYGDAEFSQILDSMKDVAQSVEWFDLRNMFDIVDRLPYGKNVSANHKILGVIKRQIVEHRQTLDETEDRDILDLCLRRQAGSEEDAALFNAVVAFIGDLFIAGGETTATTLGWAYLYMAEHPDIQEKCFQEIYKVLGDRPPIMADRAKLPFVEATISEVQRIRTIAPLSVMHSTAQDATLRGYTIPKGTWVFPMLYAVSADEKQWKQPADFNPERFLDASGDYVKRESLVPFGVGPRMCAGEMLAKMELFIFFTVMLQNFRFSRSSSDQKIDLDPILGVTWSPKPQNIQLTRR</sequence>
<dbReference type="InterPro" id="IPR036396">
    <property type="entry name" value="Cyt_P450_sf"/>
</dbReference>
<reference evidence="9 11" key="2">
    <citation type="journal article" date="2013" name="Nature">
        <title>Insights into bilaterian evolution from three spiralian genomes.</title>
        <authorList>
            <person name="Simakov O."/>
            <person name="Marletaz F."/>
            <person name="Cho S.J."/>
            <person name="Edsinger-Gonzales E."/>
            <person name="Havlak P."/>
            <person name="Hellsten U."/>
            <person name="Kuo D.H."/>
            <person name="Larsson T."/>
            <person name="Lv J."/>
            <person name="Arendt D."/>
            <person name="Savage R."/>
            <person name="Osoegawa K."/>
            <person name="de Jong P."/>
            <person name="Grimwood J."/>
            <person name="Chapman J.A."/>
            <person name="Shapiro H."/>
            <person name="Aerts A."/>
            <person name="Otillar R.P."/>
            <person name="Terry A.Y."/>
            <person name="Boore J.L."/>
            <person name="Grigoriev I.V."/>
            <person name="Lindberg D.R."/>
            <person name="Seaver E.C."/>
            <person name="Weisblat D.A."/>
            <person name="Putnam N.H."/>
            <person name="Rokhsar D.S."/>
        </authorList>
    </citation>
    <scope>NUCLEOTIDE SEQUENCE</scope>
    <source>
        <strain evidence="9 11">I ESC-2004</strain>
    </source>
</reference>
<dbReference type="OrthoDB" id="1055148at2759"/>